<sequence>MKPTFVCLLCLALAGPVSLGSASEVKKVSIGPAAGIAQPAVEQMETLHVDQPVLQHAVKPKVTNNHIKLDRGLTQGLGFGFNLVL</sequence>
<feature type="chain" id="PRO_5043819853" evidence="1">
    <location>
        <begin position="23"/>
        <end position="85"/>
    </location>
</feature>
<keyword evidence="3" id="KW-1185">Reference proteome</keyword>
<dbReference type="Proteomes" id="UP001409585">
    <property type="component" value="Unassembled WGS sequence"/>
</dbReference>
<comment type="caution">
    <text evidence="2">The sequence shown here is derived from an EMBL/GenBank/DDBJ whole genome shotgun (WGS) entry which is preliminary data.</text>
</comment>
<feature type="signal peptide" evidence="1">
    <location>
        <begin position="1"/>
        <end position="22"/>
    </location>
</feature>
<organism evidence="2 3">
    <name type="scientific">Halioxenophilus aromaticivorans</name>
    <dbReference type="NCBI Taxonomy" id="1306992"/>
    <lineage>
        <taxon>Bacteria</taxon>
        <taxon>Pseudomonadati</taxon>
        <taxon>Pseudomonadota</taxon>
        <taxon>Gammaproteobacteria</taxon>
        <taxon>Alteromonadales</taxon>
        <taxon>Alteromonadaceae</taxon>
        <taxon>Halioxenophilus</taxon>
    </lineage>
</organism>
<proteinExistence type="predicted"/>
<evidence type="ECO:0000256" key="1">
    <source>
        <dbReference type="SAM" id="SignalP"/>
    </source>
</evidence>
<gene>
    <name evidence="2" type="ORF">GCM10025791_15020</name>
</gene>
<reference evidence="3" key="1">
    <citation type="journal article" date="2019" name="Int. J. Syst. Evol. Microbiol.">
        <title>The Global Catalogue of Microorganisms (GCM) 10K type strain sequencing project: providing services to taxonomists for standard genome sequencing and annotation.</title>
        <authorList>
            <consortium name="The Broad Institute Genomics Platform"/>
            <consortium name="The Broad Institute Genome Sequencing Center for Infectious Disease"/>
            <person name="Wu L."/>
            <person name="Ma J."/>
        </authorList>
    </citation>
    <scope>NUCLEOTIDE SEQUENCE [LARGE SCALE GENOMIC DNA]</scope>
    <source>
        <strain evidence="3">JCM 19134</strain>
    </source>
</reference>
<keyword evidence="1" id="KW-0732">Signal</keyword>
<evidence type="ECO:0000313" key="2">
    <source>
        <dbReference type="EMBL" id="GAA4938171.1"/>
    </source>
</evidence>
<dbReference type="EMBL" id="BAABLX010000009">
    <property type="protein sequence ID" value="GAA4938171.1"/>
    <property type="molecule type" value="Genomic_DNA"/>
</dbReference>
<name>A0AAV3U0C3_9ALTE</name>
<dbReference type="RefSeq" id="WP_345419525.1">
    <property type="nucleotide sequence ID" value="NZ_AP031496.1"/>
</dbReference>
<protein>
    <submittedName>
        <fullName evidence="2">Uncharacterized protein</fullName>
    </submittedName>
</protein>
<evidence type="ECO:0000313" key="3">
    <source>
        <dbReference type="Proteomes" id="UP001409585"/>
    </source>
</evidence>
<accession>A0AAV3U0C3</accession>
<dbReference type="AlphaFoldDB" id="A0AAV3U0C3"/>